<protein>
    <submittedName>
        <fullName evidence="2">Glycosyltransferase</fullName>
    </submittedName>
</protein>
<organism evidence="2 3">
    <name type="scientific">Rhizobium meliloti</name>
    <name type="common">Ensifer meliloti</name>
    <name type="synonym">Sinorhizobium meliloti</name>
    <dbReference type="NCBI Taxonomy" id="382"/>
    <lineage>
        <taxon>Bacteria</taxon>
        <taxon>Pseudomonadati</taxon>
        <taxon>Pseudomonadota</taxon>
        <taxon>Alphaproteobacteria</taxon>
        <taxon>Hyphomicrobiales</taxon>
        <taxon>Rhizobiaceae</taxon>
        <taxon>Sinorhizobium/Ensifer group</taxon>
        <taxon>Sinorhizobium</taxon>
    </lineage>
</organism>
<dbReference type="Gene3D" id="3.40.50.2000">
    <property type="entry name" value="Glycogen Phosphorylase B"/>
    <property type="match status" value="2"/>
</dbReference>
<dbReference type="InterPro" id="IPR055259">
    <property type="entry name" value="YkvP/CgeB_Glyco_trans-like"/>
</dbReference>
<sequence>MRFLFYTHSLVSDWNHGNAHFLRGVMRELIRRGHEAVALEPGDSWSRRNLVADQGNGAIAAFRKTFPDLRVGIYGADFEHEAAAREADMVIVHEWTDPALVAELGRIRLKGGRFTLAFHDTHHRAVSAERDIARLDLSGYDFVLAFGEALRERYLQAGWGRHVHTWHEAADTSLFHPMPDVEKRGELIWIGNWGDDERSSEIMSFLVEPAKKLKLRTTVRGVRYPETALRALRTAKIDYGGWLANAAVPRAFAEHRVTVHIPRRPYVEALPGIPTIRVFEALGCGIPLISAPWTDAEGLFRPGRDFCLVKDGKEMTRLLRQLLAEPDFAAEMTASGLETIRARHTCSHRVDELLAIVASYRPRSGARQIISEEVEV</sequence>
<reference evidence="2 3" key="1">
    <citation type="submission" date="2017-06" db="EMBL/GenBank/DDBJ databases">
        <title>Ensifer strains isolated from leguminous trees and herbs display diverse denitrification phenotypes with some acting as strong N2O sinks.</title>
        <authorList>
            <person name="Woliy K."/>
            <person name="Mania D."/>
            <person name="Bakken L.R."/>
            <person name="Frostegard A."/>
        </authorList>
    </citation>
    <scope>NUCLEOTIDE SEQUENCE [LARGE SCALE GENOMIC DNA]</scope>
    <source>
        <strain evidence="2 3">AC50a</strain>
    </source>
</reference>
<evidence type="ECO:0000313" key="2">
    <source>
        <dbReference type="EMBL" id="PJR14601.1"/>
    </source>
</evidence>
<accession>A0A2J0Z244</accession>
<dbReference type="SUPFAM" id="SSF53756">
    <property type="entry name" value="UDP-Glycosyltransferase/glycogen phosphorylase"/>
    <property type="match status" value="1"/>
</dbReference>
<dbReference type="RefSeq" id="WP_100672520.1">
    <property type="nucleotide sequence ID" value="NZ_NJGD01000006.1"/>
</dbReference>
<comment type="caution">
    <text evidence="2">The sequence shown here is derived from an EMBL/GenBank/DDBJ whole genome shotgun (WGS) entry which is preliminary data.</text>
</comment>
<proteinExistence type="predicted"/>
<name>A0A2J0Z244_RHIML</name>
<dbReference type="AlphaFoldDB" id="A0A2J0Z244"/>
<evidence type="ECO:0000259" key="1">
    <source>
        <dbReference type="Pfam" id="PF13524"/>
    </source>
</evidence>
<dbReference type="Proteomes" id="UP000231987">
    <property type="component" value="Unassembled WGS sequence"/>
</dbReference>
<dbReference type="GO" id="GO:0016740">
    <property type="term" value="F:transferase activity"/>
    <property type="evidence" value="ECO:0007669"/>
    <property type="project" value="UniProtKB-KW"/>
</dbReference>
<dbReference type="CDD" id="cd03801">
    <property type="entry name" value="GT4_PimA-like"/>
    <property type="match status" value="1"/>
</dbReference>
<keyword evidence="2" id="KW-0808">Transferase</keyword>
<gene>
    <name evidence="2" type="ORF">CEJ86_16260</name>
</gene>
<feature type="domain" description="Spore protein YkvP/CgeB glycosyl transferase-like" evidence="1">
    <location>
        <begin position="204"/>
        <end position="355"/>
    </location>
</feature>
<dbReference type="EMBL" id="NJGD01000006">
    <property type="protein sequence ID" value="PJR14601.1"/>
    <property type="molecule type" value="Genomic_DNA"/>
</dbReference>
<evidence type="ECO:0000313" key="3">
    <source>
        <dbReference type="Proteomes" id="UP000231987"/>
    </source>
</evidence>
<dbReference type="Pfam" id="PF13524">
    <property type="entry name" value="Glyco_trans_1_2"/>
    <property type="match status" value="1"/>
</dbReference>